<dbReference type="RefSeq" id="WP_078975708.1">
    <property type="nucleotide sequence ID" value="NZ_MWQN01000001.1"/>
</dbReference>
<evidence type="ECO:0000256" key="2">
    <source>
        <dbReference type="ARBA" id="ARBA00023125"/>
    </source>
</evidence>
<proteinExistence type="predicted"/>
<dbReference type="OrthoDB" id="3237509at2"/>
<keyword evidence="3" id="KW-0804">Transcription</keyword>
<dbReference type="GO" id="GO:0003677">
    <property type="term" value="F:DNA binding"/>
    <property type="evidence" value="ECO:0007669"/>
    <property type="project" value="UniProtKB-KW"/>
</dbReference>
<evidence type="ECO:0000259" key="4">
    <source>
        <dbReference type="PROSITE" id="PS50995"/>
    </source>
</evidence>
<dbReference type="InterPro" id="IPR036388">
    <property type="entry name" value="WH-like_DNA-bd_sf"/>
</dbReference>
<organism evidence="5 6">
    <name type="scientific">Embleya scabrispora</name>
    <dbReference type="NCBI Taxonomy" id="159449"/>
    <lineage>
        <taxon>Bacteria</taxon>
        <taxon>Bacillati</taxon>
        <taxon>Actinomycetota</taxon>
        <taxon>Actinomycetes</taxon>
        <taxon>Kitasatosporales</taxon>
        <taxon>Streptomycetaceae</taxon>
        <taxon>Embleya</taxon>
    </lineage>
</organism>
<dbReference type="STRING" id="159449.B4N89_11040"/>
<dbReference type="Proteomes" id="UP000190037">
    <property type="component" value="Unassembled WGS sequence"/>
</dbReference>
<dbReference type="InterPro" id="IPR000835">
    <property type="entry name" value="HTH_MarR-typ"/>
</dbReference>
<evidence type="ECO:0000313" key="6">
    <source>
        <dbReference type="Proteomes" id="UP000190037"/>
    </source>
</evidence>
<evidence type="ECO:0000256" key="3">
    <source>
        <dbReference type="ARBA" id="ARBA00023163"/>
    </source>
</evidence>
<gene>
    <name evidence="5" type="ORF">B4N89_11040</name>
</gene>
<keyword evidence="1" id="KW-0805">Transcription regulation</keyword>
<dbReference type="PROSITE" id="PS50995">
    <property type="entry name" value="HTH_MARR_2"/>
    <property type="match status" value="1"/>
</dbReference>
<name>A0A1T3NXN7_9ACTN</name>
<dbReference type="PANTHER" id="PTHR42756">
    <property type="entry name" value="TRANSCRIPTIONAL REGULATOR, MARR"/>
    <property type="match status" value="1"/>
</dbReference>
<dbReference type="AlphaFoldDB" id="A0A1T3NXN7"/>
<dbReference type="GO" id="GO:0003700">
    <property type="term" value="F:DNA-binding transcription factor activity"/>
    <property type="evidence" value="ECO:0007669"/>
    <property type="project" value="InterPro"/>
</dbReference>
<dbReference type="PANTHER" id="PTHR42756:SF1">
    <property type="entry name" value="TRANSCRIPTIONAL REPRESSOR OF EMRAB OPERON"/>
    <property type="match status" value="1"/>
</dbReference>
<keyword evidence="6" id="KW-1185">Reference proteome</keyword>
<dbReference type="InterPro" id="IPR036390">
    <property type="entry name" value="WH_DNA-bd_sf"/>
</dbReference>
<reference evidence="5 6" key="1">
    <citation type="submission" date="2017-03" db="EMBL/GenBank/DDBJ databases">
        <title>Draft genome sequence of Streptomyces scabrisporus NF3, endophyte isolated from Amphipterygium adstringens.</title>
        <authorList>
            <person name="Vazquez M."/>
            <person name="Ceapa C.D."/>
            <person name="Rodriguez Luna D."/>
            <person name="Sanchez Esquivel S."/>
        </authorList>
    </citation>
    <scope>NUCLEOTIDE SEQUENCE [LARGE SCALE GENOMIC DNA]</scope>
    <source>
        <strain evidence="5 6">NF3</strain>
    </source>
</reference>
<keyword evidence="2" id="KW-0238">DNA-binding</keyword>
<dbReference type="EMBL" id="MWQN01000001">
    <property type="protein sequence ID" value="OPC81410.1"/>
    <property type="molecule type" value="Genomic_DNA"/>
</dbReference>
<dbReference type="PRINTS" id="PR00598">
    <property type="entry name" value="HTHMARR"/>
</dbReference>
<protein>
    <submittedName>
        <fullName evidence="5">MarR family transcriptional regulator</fullName>
    </submittedName>
</protein>
<evidence type="ECO:0000256" key="1">
    <source>
        <dbReference type="ARBA" id="ARBA00023015"/>
    </source>
</evidence>
<dbReference type="Pfam" id="PF12802">
    <property type="entry name" value="MarR_2"/>
    <property type="match status" value="1"/>
</dbReference>
<dbReference type="Gene3D" id="1.10.10.10">
    <property type="entry name" value="Winged helix-like DNA-binding domain superfamily/Winged helix DNA-binding domain"/>
    <property type="match status" value="1"/>
</dbReference>
<evidence type="ECO:0000313" key="5">
    <source>
        <dbReference type="EMBL" id="OPC81410.1"/>
    </source>
</evidence>
<sequence>MTGRDAIDDVWDQWHRERPEIDPDLLDVMAAVGRMNRLRRHIDQTLRTYFARYGLDFSEFDVLATLRRSGGAEGVSAGTLLRSAMVTSGAITNRVDKLTAKGLVERSVCAEDRRSVRVKLTPEGIRLVDDILLGHIENEARFLAVLDADERDLLNNLLRKLLIAQGDTHLG</sequence>
<dbReference type="SUPFAM" id="SSF46785">
    <property type="entry name" value="Winged helix' DNA-binding domain"/>
    <property type="match status" value="1"/>
</dbReference>
<accession>A0A1T3NXN7</accession>
<feature type="domain" description="HTH marR-type" evidence="4">
    <location>
        <begin position="22"/>
        <end position="163"/>
    </location>
</feature>
<dbReference type="SMART" id="SM00347">
    <property type="entry name" value="HTH_MARR"/>
    <property type="match status" value="1"/>
</dbReference>
<comment type="caution">
    <text evidence="5">The sequence shown here is derived from an EMBL/GenBank/DDBJ whole genome shotgun (WGS) entry which is preliminary data.</text>
</comment>